<protein>
    <recommendedName>
        <fullName evidence="3">Reverse transcriptase domain-containing protein</fullName>
    </recommendedName>
</protein>
<dbReference type="Proteomes" id="UP001303046">
    <property type="component" value="Unassembled WGS sequence"/>
</dbReference>
<keyword evidence="2" id="KW-1185">Reference proteome</keyword>
<gene>
    <name evidence="1" type="primary">Necator_chrV.g18290</name>
    <name evidence="1" type="ORF">RB195_013499</name>
</gene>
<proteinExistence type="predicted"/>
<accession>A0ABR1DWG0</accession>
<organism evidence="1 2">
    <name type="scientific">Necator americanus</name>
    <name type="common">Human hookworm</name>
    <dbReference type="NCBI Taxonomy" id="51031"/>
    <lineage>
        <taxon>Eukaryota</taxon>
        <taxon>Metazoa</taxon>
        <taxon>Ecdysozoa</taxon>
        <taxon>Nematoda</taxon>
        <taxon>Chromadorea</taxon>
        <taxon>Rhabditida</taxon>
        <taxon>Rhabditina</taxon>
        <taxon>Rhabditomorpha</taxon>
        <taxon>Strongyloidea</taxon>
        <taxon>Ancylostomatidae</taxon>
        <taxon>Bunostominae</taxon>
        <taxon>Necator</taxon>
    </lineage>
</organism>
<evidence type="ECO:0000313" key="2">
    <source>
        <dbReference type="Proteomes" id="UP001303046"/>
    </source>
</evidence>
<reference evidence="1 2" key="1">
    <citation type="submission" date="2023-08" db="EMBL/GenBank/DDBJ databases">
        <title>A Necator americanus chromosomal reference genome.</title>
        <authorList>
            <person name="Ilik V."/>
            <person name="Petrzelkova K.J."/>
            <person name="Pardy F."/>
            <person name="Fuh T."/>
            <person name="Niatou-Singa F.S."/>
            <person name="Gouil Q."/>
            <person name="Baker L."/>
            <person name="Ritchie M.E."/>
            <person name="Jex A.R."/>
            <person name="Gazzola D."/>
            <person name="Li H."/>
            <person name="Toshio Fujiwara R."/>
            <person name="Zhan B."/>
            <person name="Aroian R.V."/>
            <person name="Pafco B."/>
            <person name="Schwarz E.M."/>
        </authorList>
    </citation>
    <scope>NUCLEOTIDE SEQUENCE [LARGE SCALE GENOMIC DNA]</scope>
    <source>
        <strain evidence="1 2">Aroian</strain>
        <tissue evidence="1">Whole animal</tissue>
    </source>
</reference>
<name>A0ABR1DWG0_NECAM</name>
<sequence length="89" mass="10089">MRKLEWDDMGVKFHGQQLHHLRFADDIVLTTSNTSQTERKFDEIGGNISLGLTLSKKASFEYVRVPFVSTGTNILERSERSAMFVLAGK</sequence>
<evidence type="ECO:0000313" key="1">
    <source>
        <dbReference type="EMBL" id="KAK6754538.1"/>
    </source>
</evidence>
<dbReference type="EMBL" id="JAVFWL010000005">
    <property type="protein sequence ID" value="KAK6754538.1"/>
    <property type="molecule type" value="Genomic_DNA"/>
</dbReference>
<evidence type="ECO:0008006" key="3">
    <source>
        <dbReference type="Google" id="ProtNLM"/>
    </source>
</evidence>
<comment type="caution">
    <text evidence="1">The sequence shown here is derived from an EMBL/GenBank/DDBJ whole genome shotgun (WGS) entry which is preliminary data.</text>
</comment>